<dbReference type="PANTHER" id="PTHR31060:SF37">
    <property type="entry name" value="BTB DOMAIN-CONTAINING PROTEIN"/>
    <property type="match status" value="1"/>
</dbReference>
<name>A0ABP0UDE2_9BRYO</name>
<organism evidence="1 2">
    <name type="scientific">Sphagnum troendelagicum</name>
    <dbReference type="NCBI Taxonomy" id="128251"/>
    <lineage>
        <taxon>Eukaryota</taxon>
        <taxon>Viridiplantae</taxon>
        <taxon>Streptophyta</taxon>
        <taxon>Embryophyta</taxon>
        <taxon>Bryophyta</taxon>
        <taxon>Sphagnophytina</taxon>
        <taxon>Sphagnopsida</taxon>
        <taxon>Sphagnales</taxon>
        <taxon>Sphagnaceae</taxon>
        <taxon>Sphagnum</taxon>
    </lineage>
</organism>
<sequence length="196" mass="22352">MAAPAGQQAPRYGDDQSADVLLHVRPLEGAPSAPLLLHSRVLRKSEFFEARLSERWASPESNRCFKPLEITLDTCADAETYIRCIRLIYAANPVKDTTFNDIDDAVKRWFLEDVAVDFVYKRFCYGRCITVMVTIRWLWDKLFTYQIADAAVKMLSEDQEIAQLFMGRAAKPFTEDLYHILVSILEALLKGEVVSP</sequence>
<dbReference type="InterPro" id="IPR038920">
    <property type="entry name" value="At3g05675-like"/>
</dbReference>
<dbReference type="Proteomes" id="UP001497512">
    <property type="component" value="Chromosome 3"/>
</dbReference>
<dbReference type="PANTHER" id="PTHR31060">
    <property type="entry name" value="OSJNBA0011J08.25 PROTEIN-RELATED"/>
    <property type="match status" value="1"/>
</dbReference>
<evidence type="ECO:0008006" key="3">
    <source>
        <dbReference type="Google" id="ProtNLM"/>
    </source>
</evidence>
<evidence type="ECO:0000313" key="1">
    <source>
        <dbReference type="EMBL" id="CAK9219431.1"/>
    </source>
</evidence>
<dbReference type="EMBL" id="OZ019895">
    <property type="protein sequence ID" value="CAK9219431.1"/>
    <property type="molecule type" value="Genomic_DNA"/>
</dbReference>
<reference evidence="1" key="1">
    <citation type="submission" date="2024-02" db="EMBL/GenBank/DDBJ databases">
        <authorList>
            <consortium name="ELIXIR-Norway"/>
            <consortium name="Elixir Norway"/>
        </authorList>
    </citation>
    <scope>NUCLEOTIDE SEQUENCE</scope>
</reference>
<keyword evidence="2" id="KW-1185">Reference proteome</keyword>
<protein>
    <recommendedName>
        <fullName evidence="3">BTB domain-containing protein</fullName>
    </recommendedName>
</protein>
<evidence type="ECO:0000313" key="2">
    <source>
        <dbReference type="Proteomes" id="UP001497512"/>
    </source>
</evidence>
<proteinExistence type="predicted"/>
<gene>
    <name evidence="1" type="ORF">CSSPTR1EN2_LOCUS14500</name>
</gene>
<accession>A0ABP0UDE2</accession>